<reference evidence="1 2" key="1">
    <citation type="submission" date="2014-04" db="EMBL/GenBank/DDBJ databases">
        <title>Evolutionary Origins and Diversification of the Mycorrhizal Mutualists.</title>
        <authorList>
            <consortium name="DOE Joint Genome Institute"/>
            <consortium name="Mycorrhizal Genomics Consortium"/>
            <person name="Kohler A."/>
            <person name="Kuo A."/>
            <person name="Nagy L.G."/>
            <person name="Floudas D."/>
            <person name="Copeland A."/>
            <person name="Barry K.W."/>
            <person name="Cichocki N."/>
            <person name="Veneault-Fourrey C."/>
            <person name="LaButti K."/>
            <person name="Lindquist E.A."/>
            <person name="Lipzen A."/>
            <person name="Lundell T."/>
            <person name="Morin E."/>
            <person name="Murat C."/>
            <person name="Riley R."/>
            <person name="Ohm R."/>
            <person name="Sun H."/>
            <person name="Tunlid A."/>
            <person name="Henrissat B."/>
            <person name="Grigoriev I.V."/>
            <person name="Hibbett D.S."/>
            <person name="Martin F."/>
        </authorList>
    </citation>
    <scope>NUCLEOTIDE SEQUENCE [LARGE SCALE GENOMIC DNA]</scope>
    <source>
        <strain evidence="1 2">Koide BX008</strain>
    </source>
</reference>
<gene>
    <name evidence="1" type="ORF">M378DRAFT_181062</name>
</gene>
<proteinExistence type="predicted"/>
<protein>
    <submittedName>
        <fullName evidence="1">Uncharacterized protein</fullName>
    </submittedName>
</protein>
<dbReference type="EMBL" id="KN818327">
    <property type="protein sequence ID" value="KIL58868.1"/>
    <property type="molecule type" value="Genomic_DNA"/>
</dbReference>
<accession>A0A0C2WRE7</accession>
<keyword evidence="2" id="KW-1185">Reference proteome</keyword>
<dbReference type="InParanoid" id="A0A0C2WRE7"/>
<evidence type="ECO:0000313" key="2">
    <source>
        <dbReference type="Proteomes" id="UP000054549"/>
    </source>
</evidence>
<name>A0A0C2WRE7_AMAMK</name>
<dbReference type="HOGENOM" id="CLU_1057577_0_0_1"/>
<sequence>MSSNFTDADDTSRFVSSAITLPHRSASPTSDFRGNHAVAAQSIPSVRPYSLRNNTLPSHHGQPPQCFDHQIFTTSYETQQLLAQTDMDIDHNRQQYDTAMMGDVHQQTPQTSFSSFPANSMLVHPATMGTAHGIGESGPPAAYHLTSMYKVKNDHTLTRMSNPEPQPFFSDASIDNMQPSYDYPSLNTNLALGHMQQPLTMGVENPTSANYYQVALPESTNTTNAEEKESSPYSRVDDGNTVHWRCSFSGCPASEDSELKVQK</sequence>
<organism evidence="1 2">
    <name type="scientific">Amanita muscaria (strain Koide BX008)</name>
    <dbReference type="NCBI Taxonomy" id="946122"/>
    <lineage>
        <taxon>Eukaryota</taxon>
        <taxon>Fungi</taxon>
        <taxon>Dikarya</taxon>
        <taxon>Basidiomycota</taxon>
        <taxon>Agaricomycotina</taxon>
        <taxon>Agaricomycetes</taxon>
        <taxon>Agaricomycetidae</taxon>
        <taxon>Agaricales</taxon>
        <taxon>Pluteineae</taxon>
        <taxon>Amanitaceae</taxon>
        <taxon>Amanita</taxon>
    </lineage>
</organism>
<dbReference type="Proteomes" id="UP000054549">
    <property type="component" value="Unassembled WGS sequence"/>
</dbReference>
<evidence type="ECO:0000313" key="1">
    <source>
        <dbReference type="EMBL" id="KIL58868.1"/>
    </source>
</evidence>
<dbReference type="AlphaFoldDB" id="A0A0C2WRE7"/>